<keyword evidence="2" id="KW-1185">Reference proteome</keyword>
<gene>
    <name evidence="1" type="ORF">RN001_008355</name>
</gene>
<accession>A0AAN7PA83</accession>
<name>A0AAN7PA83_9COLE</name>
<evidence type="ECO:0000313" key="1">
    <source>
        <dbReference type="EMBL" id="KAK4880209.1"/>
    </source>
</evidence>
<sequence length="122" mass="14252">MKSNKCCVRLPKQSEKYLSFKNYRYQERVPFAIYADLECILEKCNDANSNLHTKSKSYQKHIPFKNEKHAEILLWIQKNISKGTHNPDAVLGWTSGPDSAKWPSTNLEDYKETLSYLMLITH</sequence>
<dbReference type="EMBL" id="JARPUR010000003">
    <property type="protein sequence ID" value="KAK4880209.1"/>
    <property type="molecule type" value="Genomic_DNA"/>
</dbReference>
<proteinExistence type="predicted"/>
<evidence type="ECO:0000313" key="2">
    <source>
        <dbReference type="Proteomes" id="UP001353858"/>
    </source>
</evidence>
<dbReference type="Proteomes" id="UP001353858">
    <property type="component" value="Unassembled WGS sequence"/>
</dbReference>
<organism evidence="1 2">
    <name type="scientific">Aquatica leii</name>
    <dbReference type="NCBI Taxonomy" id="1421715"/>
    <lineage>
        <taxon>Eukaryota</taxon>
        <taxon>Metazoa</taxon>
        <taxon>Ecdysozoa</taxon>
        <taxon>Arthropoda</taxon>
        <taxon>Hexapoda</taxon>
        <taxon>Insecta</taxon>
        <taxon>Pterygota</taxon>
        <taxon>Neoptera</taxon>
        <taxon>Endopterygota</taxon>
        <taxon>Coleoptera</taxon>
        <taxon>Polyphaga</taxon>
        <taxon>Elateriformia</taxon>
        <taxon>Elateroidea</taxon>
        <taxon>Lampyridae</taxon>
        <taxon>Luciolinae</taxon>
        <taxon>Aquatica</taxon>
    </lineage>
</organism>
<comment type="caution">
    <text evidence="1">The sequence shown here is derived from an EMBL/GenBank/DDBJ whole genome shotgun (WGS) entry which is preliminary data.</text>
</comment>
<protein>
    <submittedName>
        <fullName evidence="1">Uncharacterized protein</fullName>
    </submittedName>
</protein>
<reference evidence="2" key="1">
    <citation type="submission" date="2023-01" db="EMBL/GenBank/DDBJ databases">
        <title>Key to firefly adult light organ development and bioluminescence: homeobox transcription factors regulate luciferase expression and transportation to peroxisome.</title>
        <authorList>
            <person name="Fu X."/>
        </authorList>
    </citation>
    <scope>NUCLEOTIDE SEQUENCE [LARGE SCALE GENOMIC DNA]</scope>
</reference>
<dbReference type="AlphaFoldDB" id="A0AAN7PA83"/>